<name>A0A4S4ENW3_CAMSN</name>
<keyword evidence="4" id="KW-1185">Reference proteome</keyword>
<evidence type="ECO:0000259" key="2">
    <source>
        <dbReference type="Pfam" id="PF01167"/>
    </source>
</evidence>
<dbReference type="PROSITE" id="PS01200">
    <property type="entry name" value="TUB_1"/>
    <property type="match status" value="1"/>
</dbReference>
<dbReference type="Gene3D" id="3.20.90.10">
    <property type="entry name" value="Tubby Protein, Chain A"/>
    <property type="match status" value="1"/>
</dbReference>
<proteinExistence type="inferred from homology"/>
<comment type="caution">
    <text evidence="3">The sequence shown here is derived from an EMBL/GenBank/DDBJ whole genome shotgun (WGS) entry which is preliminary data.</text>
</comment>
<dbReference type="EMBL" id="SDRB02003309">
    <property type="protein sequence ID" value="THG17954.1"/>
    <property type="molecule type" value="Genomic_DNA"/>
</dbReference>
<comment type="similarity">
    <text evidence="1">Belongs to the TUB family.</text>
</comment>
<dbReference type="Proteomes" id="UP000306102">
    <property type="component" value="Unassembled WGS sequence"/>
</dbReference>
<dbReference type="InterPro" id="IPR000007">
    <property type="entry name" value="Tubby_C"/>
</dbReference>
<gene>
    <name evidence="3" type="ORF">TEA_014241</name>
</gene>
<evidence type="ECO:0000313" key="3">
    <source>
        <dbReference type="EMBL" id="THG17954.1"/>
    </source>
</evidence>
<dbReference type="InterPro" id="IPR025659">
    <property type="entry name" value="Tubby-like_C"/>
</dbReference>
<dbReference type="PANTHER" id="PTHR16517:SF104">
    <property type="entry name" value="TUBBY-LIKE F-BOX PROTEIN 6"/>
    <property type="match status" value="1"/>
</dbReference>
<feature type="domain" description="Tubby C-terminal" evidence="2">
    <location>
        <begin position="52"/>
        <end position="96"/>
    </location>
</feature>
<dbReference type="SUPFAM" id="SSF54518">
    <property type="entry name" value="Tubby C-terminal domain-like"/>
    <property type="match status" value="1"/>
</dbReference>
<evidence type="ECO:0000256" key="1">
    <source>
        <dbReference type="ARBA" id="ARBA00007129"/>
    </source>
</evidence>
<accession>A0A4S4ENW3</accession>
<sequence length="144" mass="15919">MSAIQEGGTAPTPSTFGTCFDEPFSPSLVSKGKNLVKFGFGSPAEPFESVHDARDPLILQNKAPRWHEQLQCWCLNFKGRVTVASVKNFQLVAAIEAHQNVPTTGSTTSQLQRPWEPPLHWTTRSLSLIYGNINKASNKITQPR</sequence>
<dbReference type="PANTHER" id="PTHR16517">
    <property type="entry name" value="TUBBY-RELATED"/>
    <property type="match status" value="1"/>
</dbReference>
<dbReference type="PRINTS" id="PR01573">
    <property type="entry name" value="SUPERTUBBY"/>
</dbReference>
<dbReference type="Pfam" id="PF01167">
    <property type="entry name" value="Tub"/>
    <property type="match status" value="1"/>
</dbReference>
<evidence type="ECO:0000313" key="4">
    <source>
        <dbReference type="Proteomes" id="UP000306102"/>
    </source>
</evidence>
<dbReference type="AlphaFoldDB" id="A0A4S4ENW3"/>
<reference evidence="3 4" key="1">
    <citation type="journal article" date="2018" name="Proc. Natl. Acad. Sci. U.S.A.">
        <title>Draft genome sequence of Camellia sinensis var. sinensis provides insights into the evolution of the tea genome and tea quality.</title>
        <authorList>
            <person name="Wei C."/>
            <person name="Yang H."/>
            <person name="Wang S."/>
            <person name="Zhao J."/>
            <person name="Liu C."/>
            <person name="Gao L."/>
            <person name="Xia E."/>
            <person name="Lu Y."/>
            <person name="Tai Y."/>
            <person name="She G."/>
            <person name="Sun J."/>
            <person name="Cao H."/>
            <person name="Tong W."/>
            <person name="Gao Q."/>
            <person name="Li Y."/>
            <person name="Deng W."/>
            <person name="Jiang X."/>
            <person name="Wang W."/>
            <person name="Chen Q."/>
            <person name="Zhang S."/>
            <person name="Li H."/>
            <person name="Wu J."/>
            <person name="Wang P."/>
            <person name="Li P."/>
            <person name="Shi C."/>
            <person name="Zheng F."/>
            <person name="Jian J."/>
            <person name="Huang B."/>
            <person name="Shan D."/>
            <person name="Shi M."/>
            <person name="Fang C."/>
            <person name="Yue Y."/>
            <person name="Li F."/>
            <person name="Li D."/>
            <person name="Wei S."/>
            <person name="Han B."/>
            <person name="Jiang C."/>
            <person name="Yin Y."/>
            <person name="Xia T."/>
            <person name="Zhang Z."/>
            <person name="Bennetzen J.L."/>
            <person name="Zhao S."/>
            <person name="Wan X."/>
        </authorList>
    </citation>
    <scope>NUCLEOTIDE SEQUENCE [LARGE SCALE GENOMIC DNA]</scope>
    <source>
        <strain evidence="4">cv. Shuchazao</strain>
        <tissue evidence="3">Leaf</tissue>
    </source>
</reference>
<organism evidence="3 4">
    <name type="scientific">Camellia sinensis var. sinensis</name>
    <name type="common">China tea</name>
    <dbReference type="NCBI Taxonomy" id="542762"/>
    <lineage>
        <taxon>Eukaryota</taxon>
        <taxon>Viridiplantae</taxon>
        <taxon>Streptophyta</taxon>
        <taxon>Embryophyta</taxon>
        <taxon>Tracheophyta</taxon>
        <taxon>Spermatophyta</taxon>
        <taxon>Magnoliopsida</taxon>
        <taxon>eudicotyledons</taxon>
        <taxon>Gunneridae</taxon>
        <taxon>Pentapetalae</taxon>
        <taxon>asterids</taxon>
        <taxon>Ericales</taxon>
        <taxon>Theaceae</taxon>
        <taxon>Camellia</taxon>
    </lineage>
</organism>
<dbReference type="InterPro" id="IPR018066">
    <property type="entry name" value="Tubby_C_CS"/>
</dbReference>
<protein>
    <recommendedName>
        <fullName evidence="2">Tubby C-terminal domain-containing protein</fullName>
    </recommendedName>
</protein>